<dbReference type="InterPro" id="IPR036388">
    <property type="entry name" value="WH-like_DNA-bd_sf"/>
</dbReference>
<evidence type="ECO:0000313" key="5">
    <source>
        <dbReference type="EMBL" id="TQJ05487.1"/>
    </source>
</evidence>
<dbReference type="PANTHER" id="PTHR33164:SF64">
    <property type="entry name" value="TRANSCRIPTIONAL REGULATOR SLYA"/>
    <property type="match status" value="1"/>
</dbReference>
<feature type="domain" description="HTH marR-type" evidence="4">
    <location>
        <begin position="29"/>
        <end position="129"/>
    </location>
</feature>
<keyword evidence="1" id="KW-0805">Transcription regulation</keyword>
<dbReference type="InterPro" id="IPR039422">
    <property type="entry name" value="MarR/SlyA-like"/>
</dbReference>
<accession>A0A542DQZ7</accession>
<keyword evidence="6" id="KW-1185">Reference proteome</keyword>
<dbReference type="InterPro" id="IPR000835">
    <property type="entry name" value="HTH_MarR-typ"/>
</dbReference>
<sequence>MTPPVEPRPELLGTRLRHLLEVLDSGIAEVDAELGLVGFRPRFAPMIRALAAAGPLPIRELAEEVGVTHSAASQTVAQLVKQDLVTLSPGTDARQRIAELTPRARRLLPVLEEEWAAATKAAEALDAELPYPLSRLIEEALRALRRQPMRERVAAAAPELMARRRARD</sequence>
<organism evidence="5 6">
    <name type="scientific">Amycolatopsis cihanbeyliensis</name>
    <dbReference type="NCBI Taxonomy" id="1128664"/>
    <lineage>
        <taxon>Bacteria</taxon>
        <taxon>Bacillati</taxon>
        <taxon>Actinomycetota</taxon>
        <taxon>Actinomycetes</taxon>
        <taxon>Pseudonocardiales</taxon>
        <taxon>Pseudonocardiaceae</taxon>
        <taxon>Amycolatopsis</taxon>
    </lineage>
</organism>
<dbReference type="EMBL" id="VFML01000001">
    <property type="protein sequence ID" value="TQJ05487.1"/>
    <property type="molecule type" value="Genomic_DNA"/>
</dbReference>
<evidence type="ECO:0000256" key="1">
    <source>
        <dbReference type="ARBA" id="ARBA00023015"/>
    </source>
</evidence>
<dbReference type="AlphaFoldDB" id="A0A542DQZ7"/>
<dbReference type="InterPro" id="IPR036390">
    <property type="entry name" value="WH_DNA-bd_sf"/>
</dbReference>
<dbReference type="SUPFAM" id="SSF46785">
    <property type="entry name" value="Winged helix' DNA-binding domain"/>
    <property type="match status" value="1"/>
</dbReference>
<evidence type="ECO:0000259" key="4">
    <source>
        <dbReference type="SMART" id="SM00347"/>
    </source>
</evidence>
<comment type="caution">
    <text evidence="5">The sequence shown here is derived from an EMBL/GenBank/DDBJ whole genome shotgun (WGS) entry which is preliminary data.</text>
</comment>
<evidence type="ECO:0000256" key="3">
    <source>
        <dbReference type="ARBA" id="ARBA00023163"/>
    </source>
</evidence>
<keyword evidence="2 5" id="KW-0238">DNA-binding</keyword>
<evidence type="ECO:0000313" key="6">
    <source>
        <dbReference type="Proteomes" id="UP000320876"/>
    </source>
</evidence>
<dbReference type="GO" id="GO:0006950">
    <property type="term" value="P:response to stress"/>
    <property type="evidence" value="ECO:0007669"/>
    <property type="project" value="TreeGrafter"/>
</dbReference>
<dbReference type="Proteomes" id="UP000320876">
    <property type="component" value="Unassembled WGS sequence"/>
</dbReference>
<evidence type="ECO:0000256" key="2">
    <source>
        <dbReference type="ARBA" id="ARBA00023125"/>
    </source>
</evidence>
<dbReference type="GO" id="GO:0003677">
    <property type="term" value="F:DNA binding"/>
    <property type="evidence" value="ECO:0007669"/>
    <property type="project" value="UniProtKB-KW"/>
</dbReference>
<name>A0A542DQZ7_AMYCI</name>
<protein>
    <submittedName>
        <fullName evidence="5">DNA-binding MarR family transcriptional regulator</fullName>
    </submittedName>
</protein>
<proteinExistence type="predicted"/>
<dbReference type="SMART" id="SM00347">
    <property type="entry name" value="HTH_MARR"/>
    <property type="match status" value="1"/>
</dbReference>
<dbReference type="PANTHER" id="PTHR33164">
    <property type="entry name" value="TRANSCRIPTIONAL REGULATOR, MARR FAMILY"/>
    <property type="match status" value="1"/>
</dbReference>
<dbReference type="RefSeq" id="WP_142001006.1">
    <property type="nucleotide sequence ID" value="NZ_VFML01000001.1"/>
</dbReference>
<gene>
    <name evidence="5" type="ORF">FB471_5321</name>
</gene>
<dbReference type="Gene3D" id="1.10.10.10">
    <property type="entry name" value="Winged helix-like DNA-binding domain superfamily/Winged helix DNA-binding domain"/>
    <property type="match status" value="1"/>
</dbReference>
<dbReference type="Pfam" id="PF12802">
    <property type="entry name" value="MarR_2"/>
    <property type="match status" value="1"/>
</dbReference>
<dbReference type="OrthoDB" id="3211876at2"/>
<reference evidence="5 6" key="1">
    <citation type="submission" date="2019-06" db="EMBL/GenBank/DDBJ databases">
        <title>Sequencing the genomes of 1000 actinobacteria strains.</title>
        <authorList>
            <person name="Klenk H.-P."/>
        </authorList>
    </citation>
    <scope>NUCLEOTIDE SEQUENCE [LARGE SCALE GENOMIC DNA]</scope>
    <source>
        <strain evidence="5 6">DSM 45679</strain>
    </source>
</reference>
<dbReference type="GO" id="GO:0003700">
    <property type="term" value="F:DNA-binding transcription factor activity"/>
    <property type="evidence" value="ECO:0007669"/>
    <property type="project" value="InterPro"/>
</dbReference>
<keyword evidence="3" id="KW-0804">Transcription</keyword>